<evidence type="ECO:0000259" key="8">
    <source>
        <dbReference type="PROSITE" id="PS50839"/>
    </source>
</evidence>
<keyword evidence="7" id="KW-1133">Transmembrane helix</keyword>
<feature type="compositionally biased region" description="Gly residues" evidence="6">
    <location>
        <begin position="790"/>
        <end position="799"/>
    </location>
</feature>
<dbReference type="SMART" id="SM01079">
    <property type="entry name" value="CHASE"/>
    <property type="match status" value="1"/>
</dbReference>
<feature type="binding site" evidence="5">
    <location>
        <position position="1459"/>
    </location>
    <ligand>
        <name>Zn(2+)</name>
        <dbReference type="ChEBI" id="CHEBI:29105"/>
        <label>1</label>
    </ligand>
</feature>
<dbReference type="InterPro" id="IPR036971">
    <property type="entry name" value="PDEase_catalytic_dom_sf"/>
</dbReference>
<evidence type="ECO:0000256" key="1">
    <source>
        <dbReference type="ARBA" id="ARBA00022723"/>
    </source>
</evidence>
<dbReference type="CDD" id="cd00077">
    <property type="entry name" value="HDc"/>
    <property type="match status" value="1"/>
</dbReference>
<feature type="compositionally biased region" description="Basic and acidic residues" evidence="6">
    <location>
        <begin position="1094"/>
        <end position="1104"/>
    </location>
</feature>
<feature type="compositionally biased region" description="Gly residues" evidence="6">
    <location>
        <begin position="1023"/>
        <end position="1034"/>
    </location>
</feature>
<evidence type="ECO:0000256" key="4">
    <source>
        <dbReference type="PIRSR" id="PIRSR623088-2"/>
    </source>
</evidence>
<dbReference type="EMBL" id="JAEHOC010000052">
    <property type="protein sequence ID" value="KAG2425824.1"/>
    <property type="molecule type" value="Genomic_DNA"/>
</dbReference>
<dbReference type="InterPro" id="IPR006189">
    <property type="entry name" value="CHASE_dom"/>
</dbReference>
<feature type="domain" description="PDEase" evidence="9">
    <location>
        <begin position="1170"/>
        <end position="1553"/>
    </location>
</feature>
<feature type="binding site" evidence="5">
    <location>
        <position position="1252"/>
    </location>
    <ligand>
        <name>Zn(2+)</name>
        <dbReference type="ChEBI" id="CHEBI:29105"/>
        <label>1</label>
    </ligand>
</feature>
<feature type="region of interest" description="Disordered" evidence="6">
    <location>
        <begin position="627"/>
        <end position="702"/>
    </location>
</feature>
<accession>A0A835SPC9</accession>
<feature type="compositionally biased region" description="Gly residues" evidence="6">
    <location>
        <begin position="641"/>
        <end position="652"/>
    </location>
</feature>
<feature type="binding site" evidence="4">
    <location>
        <position position="1290"/>
    </location>
    <ligand>
        <name>AMP</name>
        <dbReference type="ChEBI" id="CHEBI:456215"/>
    </ligand>
</feature>
<feature type="region of interest" description="Disordered" evidence="6">
    <location>
        <begin position="1088"/>
        <end position="1107"/>
    </location>
</feature>
<organism evidence="10 11">
    <name type="scientific">Chlamydomonas incerta</name>
    <dbReference type="NCBI Taxonomy" id="51695"/>
    <lineage>
        <taxon>Eukaryota</taxon>
        <taxon>Viridiplantae</taxon>
        <taxon>Chlorophyta</taxon>
        <taxon>core chlorophytes</taxon>
        <taxon>Chlorophyceae</taxon>
        <taxon>CS clade</taxon>
        <taxon>Chlamydomonadales</taxon>
        <taxon>Chlamydomonadaceae</taxon>
        <taxon>Chlamydomonas</taxon>
    </lineage>
</organism>
<evidence type="ECO:0000256" key="2">
    <source>
        <dbReference type="ARBA" id="ARBA00022801"/>
    </source>
</evidence>
<evidence type="ECO:0000259" key="9">
    <source>
        <dbReference type="PROSITE" id="PS51845"/>
    </source>
</evidence>
<dbReference type="InterPro" id="IPR002073">
    <property type="entry name" value="PDEase_catalytic_dom"/>
</dbReference>
<keyword evidence="7" id="KW-0812">Transmembrane</keyword>
<comment type="caution">
    <text evidence="10">The sequence shown here is derived from an EMBL/GenBank/DDBJ whole genome shotgun (WGS) entry which is preliminary data.</text>
</comment>
<feature type="compositionally biased region" description="Low complexity" evidence="6">
    <location>
        <begin position="693"/>
        <end position="702"/>
    </location>
</feature>
<feature type="compositionally biased region" description="Gly residues" evidence="6">
    <location>
        <begin position="683"/>
        <end position="692"/>
    </location>
</feature>
<feature type="region of interest" description="Disordered" evidence="6">
    <location>
        <begin position="499"/>
        <end position="530"/>
    </location>
</feature>
<feature type="region of interest" description="Disordered" evidence="6">
    <location>
        <begin position="1389"/>
        <end position="1412"/>
    </location>
</feature>
<evidence type="ECO:0000256" key="6">
    <source>
        <dbReference type="SAM" id="MobiDB-lite"/>
    </source>
</evidence>
<evidence type="ECO:0000313" key="10">
    <source>
        <dbReference type="EMBL" id="KAG2425824.1"/>
    </source>
</evidence>
<proteinExistence type="predicted"/>
<evidence type="ECO:0000256" key="7">
    <source>
        <dbReference type="SAM" id="Phobius"/>
    </source>
</evidence>
<feature type="binding site" evidence="4">
    <location>
        <begin position="1248"/>
        <end position="1252"/>
    </location>
    <ligand>
        <name>AMP</name>
        <dbReference type="ChEBI" id="CHEBI:456215"/>
    </ligand>
</feature>
<dbReference type="PRINTS" id="PR00387">
    <property type="entry name" value="PDIESTERASE1"/>
</dbReference>
<feature type="transmembrane region" description="Helical" evidence="7">
    <location>
        <begin position="215"/>
        <end position="238"/>
    </location>
</feature>
<evidence type="ECO:0000256" key="5">
    <source>
        <dbReference type="PIRSR" id="PIRSR623088-3"/>
    </source>
</evidence>
<dbReference type="OrthoDB" id="546632at2759"/>
<feature type="region of interest" description="Disordered" evidence="6">
    <location>
        <begin position="991"/>
        <end position="1034"/>
    </location>
</feature>
<feature type="binding site" evidence="4">
    <location>
        <position position="1459"/>
    </location>
    <ligand>
        <name>AMP</name>
        <dbReference type="ChEBI" id="CHEBI:456215"/>
    </ligand>
</feature>
<keyword evidence="2" id="KW-0378">Hydrolase</keyword>
<feature type="binding site" evidence="4">
    <location>
        <position position="1510"/>
    </location>
    <ligand>
        <name>AMP</name>
        <dbReference type="ChEBI" id="CHEBI:456215"/>
    </ligand>
</feature>
<dbReference type="PANTHER" id="PTHR11347">
    <property type="entry name" value="CYCLIC NUCLEOTIDE PHOSPHODIESTERASE"/>
    <property type="match status" value="1"/>
</dbReference>
<feature type="compositionally biased region" description="Low complexity" evidence="6">
    <location>
        <begin position="1389"/>
        <end position="1405"/>
    </location>
</feature>
<dbReference type="PROSITE" id="PS51845">
    <property type="entry name" value="PDEASE_I_2"/>
    <property type="match status" value="1"/>
</dbReference>
<dbReference type="InterPro" id="IPR003607">
    <property type="entry name" value="HD/PDEase_dom"/>
</dbReference>
<feature type="compositionally biased region" description="Polar residues" evidence="6">
    <location>
        <begin position="994"/>
        <end position="1003"/>
    </location>
</feature>
<gene>
    <name evidence="10" type="ORF">HXX76_013449</name>
</gene>
<sequence length="1617" mass="165706">MVKYNPNWDAVQTMFLALAPTMLNTSSSLDTHLIRLEPAGVVRLEYPADGPDQALGVDVLSPLQPESAAALAAARRHQLTLDGPVHVFDGGYGMIARKPIYIYNVTGNERFGQLDVPNPACGEPCGYNATKRTAFWGYAVILFSVNELSTSPDSPLRILDSLKYRYELRAVNASERPLANSAEPPVNPEEVTVSLYENEWVLRVSTSEALSASRYVGLLAGIVVLAVALAAMCFALLVSRKRNKELLEALLPREVIKSLREEQAAKSLKDAMGPANILSADTPADLLMLLLGQLLEGNLPDVRDVVFIRTALARGCDLYEPLNLTSHINNANLDSDVAQALMQQLGGGGGAGGIAQPRYSTNSRVRRRLHSLVTGRSNAGSMADYDPDTDTDSIAGGMLTSVVMANGSAVSGKIRRSEDAGPGGAAPAGADTLASALALLMTPRPAAWMDRGLGSASEVAMGPPHGPVAIATPSLLPAGLGGGRVPVSVAAVAAATAAAGNSGAHGRQRQNSLSGTHQSQSQQQERGSQSLWERAAAALMLSHGGGGSGSGAEREHGRSERAAVRAASAARRASALDPGAVNAPGFLGRLGSSSRRYSVETSSHFSALGSAAVTAAAAAAAAAAAGDCEDGNSDPQRFSGAGAGAGGSGGAAGAASPFLTTGQPANQLRSTPRLHDAFLVGNGPPGGAGAGAGPSRSRPASGPVVIVPVSGRSGRAVSVLPASGGAAAPAAAAGATLGAGGYGSALLTGSQVRVATAAGAGAGAASSGPGGVASSLGAAGGNAGAVGAAGSAGGRGGGPESASTGKLPCVTRMQPAAVTFAEMRAGVVSGAVDDGGLISGTLPREEGTITQTSEMEMAMDAGLDMGSLLELGGDGTLDLGEMAAVVRGAPAGQPELRASSRMARLQLSQQQMLQQLPQQLPPPLPPLPLRPQSLQLRAQSGASGAAQSQEDFAELPMPPLARPPPVQPLPPPQTQTQRRVSGVLGLLTRRVTGSVGSPGQSPSLIPAPVGGPTAAEVAASTGGSTGPSAGGAGGGGALGAAAVVANQHSFSGSLKGLGLGRSASGRAPASSGAVLLSVDGMAPLAHQPQSRLGAQEKEKEKEKSGFLSKLGSSRHMTWGSNAAGGGVVGGMGAAGSAGNVANGSSEAFGVASAAALAQAQAQALAYAKQSLPPPPTVIQEVERLLAKSDSWEFDTWALQEATQGHALSVLGFYLMQRAGLVTRFKLNPTQLARLLRAIENGYLDNPYHSAIHAADVLQTMHVVIHAAQLHVHYLDALGLLASYYAAIVHDFAHPGLTGDFLIATSDPLAIRYNDRSPLENHHCAASFGLLRRRELDALAPLSQSERSAFRRQVIELVLSTDMKQHFSILSHFNTVHRLAAYSGQAQQAATGSSGVGAAAKTTSGKKPPRRTVSRALSTLPSNDPTAAAFMDTWTEYPPPRPVDDTERLLSLQIALKCADIGHLGESFEVHKKWLTSLEEEFFRQGDRERQLGLPISPLFDRAKQGVSKSQVGFYDFVALPLVHALSSAFPGSKPLMRCLLRNYNHWRVSEGQPPVEIPCGGVRGGSQDQKRGDSRNGTGTGMQGLLLSVPDDLVSSAVDIVPPLADDNKKISIGDSP</sequence>
<feature type="region of interest" description="Disordered" evidence="6">
    <location>
        <begin position="787"/>
        <end position="807"/>
    </location>
</feature>
<evidence type="ECO:0008006" key="12">
    <source>
        <dbReference type="Google" id="ProtNLM"/>
    </source>
</evidence>
<dbReference type="Proteomes" id="UP000650467">
    <property type="component" value="Unassembled WGS sequence"/>
</dbReference>
<dbReference type="GO" id="GO:0046872">
    <property type="term" value="F:metal ion binding"/>
    <property type="evidence" value="ECO:0007669"/>
    <property type="project" value="UniProtKB-KW"/>
</dbReference>
<dbReference type="PROSITE" id="PS50839">
    <property type="entry name" value="CHASE"/>
    <property type="match status" value="1"/>
</dbReference>
<feature type="region of interest" description="Disordered" evidence="6">
    <location>
        <begin position="542"/>
        <end position="566"/>
    </location>
</feature>
<evidence type="ECO:0000256" key="3">
    <source>
        <dbReference type="PIRSR" id="PIRSR623088-1"/>
    </source>
</evidence>
<keyword evidence="11" id="KW-1185">Reference proteome</keyword>
<name>A0A835SPC9_CHLIN</name>
<feature type="binding site" evidence="5">
    <location>
        <position position="1289"/>
    </location>
    <ligand>
        <name>Zn(2+)</name>
        <dbReference type="ChEBI" id="CHEBI:29105"/>
        <label>1</label>
    </ligand>
</feature>
<keyword evidence="7" id="KW-0472">Membrane</keyword>
<keyword evidence="1 5" id="KW-0479">Metal-binding</keyword>
<feature type="domain" description="CHASE" evidence="8">
    <location>
        <begin position="37"/>
        <end position="162"/>
    </location>
</feature>
<feature type="binding site" evidence="5">
    <location>
        <position position="1290"/>
    </location>
    <ligand>
        <name>Zn(2+)</name>
        <dbReference type="ChEBI" id="CHEBI:29105"/>
        <label>2</label>
    </ligand>
</feature>
<dbReference type="Gene3D" id="1.10.1300.10">
    <property type="entry name" value="3'5'-cyclic nucleotide phosphodiesterase, catalytic domain"/>
    <property type="match status" value="1"/>
</dbReference>
<dbReference type="GO" id="GO:0007165">
    <property type="term" value="P:signal transduction"/>
    <property type="evidence" value="ECO:0007669"/>
    <property type="project" value="InterPro"/>
</dbReference>
<reference evidence="10" key="1">
    <citation type="journal article" date="2020" name="bioRxiv">
        <title>Comparative genomics of Chlamydomonas.</title>
        <authorList>
            <person name="Craig R.J."/>
            <person name="Hasan A.R."/>
            <person name="Ness R.W."/>
            <person name="Keightley P.D."/>
        </authorList>
    </citation>
    <scope>NUCLEOTIDE SEQUENCE</scope>
    <source>
        <strain evidence="10">SAG 7.73</strain>
    </source>
</reference>
<dbReference type="InterPro" id="IPR023088">
    <property type="entry name" value="PDEase"/>
</dbReference>
<dbReference type="GO" id="GO:0004114">
    <property type="term" value="F:3',5'-cyclic-nucleotide phosphodiesterase activity"/>
    <property type="evidence" value="ECO:0007669"/>
    <property type="project" value="InterPro"/>
</dbReference>
<protein>
    <recommendedName>
        <fullName evidence="12">Phosphodiesterase</fullName>
    </recommendedName>
</protein>
<dbReference type="SUPFAM" id="SSF109604">
    <property type="entry name" value="HD-domain/PDEase-like"/>
    <property type="match status" value="1"/>
</dbReference>
<feature type="compositionally biased region" description="Polar residues" evidence="6">
    <location>
        <begin position="658"/>
        <end position="670"/>
    </location>
</feature>
<feature type="compositionally biased region" description="Low complexity" evidence="6">
    <location>
        <begin position="512"/>
        <end position="530"/>
    </location>
</feature>
<feature type="active site" description="Proton donor" evidence="3">
    <location>
        <position position="1248"/>
    </location>
</feature>
<feature type="region of interest" description="Disordered" evidence="6">
    <location>
        <begin position="955"/>
        <end position="978"/>
    </location>
</feature>
<feature type="compositionally biased region" description="Pro residues" evidence="6">
    <location>
        <begin position="956"/>
        <end position="973"/>
    </location>
</feature>
<evidence type="ECO:0000313" key="11">
    <source>
        <dbReference type="Proteomes" id="UP000650467"/>
    </source>
</evidence>
<feature type="compositionally biased region" description="Basic and acidic residues" evidence="6">
    <location>
        <begin position="552"/>
        <end position="563"/>
    </location>
</feature>
<feature type="region of interest" description="Disordered" evidence="6">
    <location>
        <begin position="1557"/>
        <end position="1584"/>
    </location>
</feature>
<dbReference type="Pfam" id="PF00233">
    <property type="entry name" value="PDEase_I"/>
    <property type="match status" value="1"/>
</dbReference>
<feature type="binding site" evidence="5">
    <location>
        <position position="1290"/>
    </location>
    <ligand>
        <name>Zn(2+)</name>
        <dbReference type="ChEBI" id="CHEBI:29105"/>
        <label>1</label>
    </ligand>
</feature>